<evidence type="ECO:0000313" key="3">
    <source>
        <dbReference type="EMBL" id="KAF6229083.1"/>
    </source>
</evidence>
<dbReference type="Proteomes" id="UP000593566">
    <property type="component" value="Unassembled WGS sequence"/>
</dbReference>
<evidence type="ECO:0000256" key="1">
    <source>
        <dbReference type="SAM" id="Phobius"/>
    </source>
</evidence>
<proteinExistence type="predicted"/>
<accession>A0A8H6FIE8</accession>
<comment type="caution">
    <text evidence="3">The sequence shown here is derived from an EMBL/GenBank/DDBJ whole genome shotgun (WGS) entry which is preliminary data.</text>
</comment>
<keyword evidence="1" id="KW-0812">Transmembrane</keyword>
<keyword evidence="2" id="KW-0732">Signal</keyword>
<evidence type="ECO:0000256" key="2">
    <source>
        <dbReference type="SAM" id="SignalP"/>
    </source>
</evidence>
<keyword evidence="1" id="KW-1133">Transmembrane helix</keyword>
<name>A0A8H6FIE8_9LECA</name>
<feature type="chain" id="PRO_5034954593" evidence="2">
    <location>
        <begin position="17"/>
        <end position="98"/>
    </location>
</feature>
<gene>
    <name evidence="3" type="ORF">HO133_007197</name>
</gene>
<evidence type="ECO:0000313" key="4">
    <source>
        <dbReference type="Proteomes" id="UP000593566"/>
    </source>
</evidence>
<dbReference type="EMBL" id="JACCJB010000003">
    <property type="protein sequence ID" value="KAF6229083.1"/>
    <property type="molecule type" value="Genomic_DNA"/>
</dbReference>
<sequence>MSFASILSLLSALVLSFTVLSAGITRLSSPITPEQISRERATSSINPSTLRELVGVLDVLCSIMLLVPRSRRLGAAMAFALLVLGLVSRIREGKSVGK</sequence>
<protein>
    <submittedName>
        <fullName evidence="3">Uncharacterized protein</fullName>
    </submittedName>
</protein>
<reference evidence="3 4" key="1">
    <citation type="journal article" date="2020" name="Genomics">
        <title>Complete, high-quality genomes from long-read metagenomic sequencing of two wolf lichen thalli reveals enigmatic genome architecture.</title>
        <authorList>
            <person name="McKenzie S.K."/>
            <person name="Walston R.F."/>
            <person name="Allen J.L."/>
        </authorList>
    </citation>
    <scope>NUCLEOTIDE SEQUENCE [LARGE SCALE GENOMIC DNA]</scope>
    <source>
        <strain evidence="3">WasteWater1</strain>
    </source>
</reference>
<feature type="signal peptide" evidence="2">
    <location>
        <begin position="1"/>
        <end position="16"/>
    </location>
</feature>
<organism evidence="3 4">
    <name type="scientific">Letharia lupina</name>
    <dbReference type="NCBI Taxonomy" id="560253"/>
    <lineage>
        <taxon>Eukaryota</taxon>
        <taxon>Fungi</taxon>
        <taxon>Dikarya</taxon>
        <taxon>Ascomycota</taxon>
        <taxon>Pezizomycotina</taxon>
        <taxon>Lecanoromycetes</taxon>
        <taxon>OSLEUM clade</taxon>
        <taxon>Lecanoromycetidae</taxon>
        <taxon>Lecanorales</taxon>
        <taxon>Lecanorineae</taxon>
        <taxon>Parmeliaceae</taxon>
        <taxon>Letharia</taxon>
    </lineage>
</organism>
<dbReference type="GeneID" id="59335597"/>
<dbReference type="RefSeq" id="XP_037156725.1">
    <property type="nucleotide sequence ID" value="XM_037298090.1"/>
</dbReference>
<feature type="transmembrane region" description="Helical" evidence="1">
    <location>
        <begin position="73"/>
        <end position="90"/>
    </location>
</feature>
<keyword evidence="4" id="KW-1185">Reference proteome</keyword>
<dbReference type="AlphaFoldDB" id="A0A8H6FIE8"/>
<keyword evidence="1" id="KW-0472">Membrane</keyword>